<dbReference type="STRING" id="293826.Amet_3144"/>
<dbReference type="KEGG" id="amt:Amet_3144"/>
<dbReference type="InterPro" id="IPR039315">
    <property type="entry name" value="CheW"/>
</dbReference>
<dbReference type="PANTHER" id="PTHR22617:SF23">
    <property type="entry name" value="CHEMOTAXIS PROTEIN CHEW"/>
    <property type="match status" value="1"/>
</dbReference>
<dbReference type="InterPro" id="IPR036061">
    <property type="entry name" value="CheW-like_dom_sf"/>
</dbReference>
<dbReference type="AlphaFoldDB" id="A6TSW5"/>
<dbReference type="GO" id="GO:0007165">
    <property type="term" value="P:signal transduction"/>
    <property type="evidence" value="ECO:0007669"/>
    <property type="project" value="InterPro"/>
</dbReference>
<dbReference type="Pfam" id="PF01584">
    <property type="entry name" value="CheW"/>
    <property type="match status" value="1"/>
</dbReference>
<dbReference type="GO" id="GO:0006935">
    <property type="term" value="P:chemotaxis"/>
    <property type="evidence" value="ECO:0007669"/>
    <property type="project" value="InterPro"/>
</dbReference>
<dbReference type="InterPro" id="IPR002545">
    <property type="entry name" value="CheW-lke_dom"/>
</dbReference>
<gene>
    <name evidence="2" type="ordered locus">Amet_3144</name>
</gene>
<dbReference type="SMART" id="SM00260">
    <property type="entry name" value="CheW"/>
    <property type="match status" value="1"/>
</dbReference>
<dbReference type="CDD" id="cd00732">
    <property type="entry name" value="CheW"/>
    <property type="match status" value="1"/>
</dbReference>
<evidence type="ECO:0000313" key="3">
    <source>
        <dbReference type="Proteomes" id="UP000001572"/>
    </source>
</evidence>
<organism evidence="2 3">
    <name type="scientific">Alkaliphilus metalliredigens (strain QYMF)</name>
    <dbReference type="NCBI Taxonomy" id="293826"/>
    <lineage>
        <taxon>Bacteria</taxon>
        <taxon>Bacillati</taxon>
        <taxon>Bacillota</taxon>
        <taxon>Clostridia</taxon>
        <taxon>Peptostreptococcales</taxon>
        <taxon>Natronincolaceae</taxon>
        <taxon>Alkaliphilus</taxon>
    </lineage>
</organism>
<dbReference type="PROSITE" id="PS50851">
    <property type="entry name" value="CHEW"/>
    <property type="match status" value="1"/>
</dbReference>
<dbReference type="RefSeq" id="WP_012064249.1">
    <property type="nucleotide sequence ID" value="NC_009633.1"/>
</dbReference>
<proteinExistence type="predicted"/>
<dbReference type="eggNOG" id="COG0835">
    <property type="taxonomic scope" value="Bacteria"/>
</dbReference>
<sequence length="149" mass="17064">MAENQYVIFKLDTEEYGVDIMYVKEIGEYKESSKVPHAPKFVEGIINYRGSVTPIINLRKKFDLPAHEVTSDTRIVIINLEERQVGFLVDDASQVLTIDEKDIDPTPELLSSIEHKFISGIGKLEERMIILLDLKQVLNEEEKETVKSL</sequence>
<dbReference type="EMBL" id="CP000724">
    <property type="protein sequence ID" value="ABR49283.1"/>
    <property type="molecule type" value="Genomic_DNA"/>
</dbReference>
<feature type="domain" description="CheW-like" evidence="1">
    <location>
        <begin position="3"/>
        <end position="143"/>
    </location>
</feature>
<dbReference type="GO" id="GO:0005829">
    <property type="term" value="C:cytosol"/>
    <property type="evidence" value="ECO:0007669"/>
    <property type="project" value="TreeGrafter"/>
</dbReference>
<dbReference type="PANTHER" id="PTHR22617">
    <property type="entry name" value="CHEMOTAXIS SENSOR HISTIDINE KINASE-RELATED"/>
    <property type="match status" value="1"/>
</dbReference>
<dbReference type="HOGENOM" id="CLU_048995_3_1_9"/>
<keyword evidence="3" id="KW-1185">Reference proteome</keyword>
<dbReference type="Gene3D" id="2.40.50.180">
    <property type="entry name" value="CheA-289, Domain 4"/>
    <property type="match status" value="1"/>
</dbReference>
<dbReference type="Proteomes" id="UP000001572">
    <property type="component" value="Chromosome"/>
</dbReference>
<reference evidence="3" key="1">
    <citation type="journal article" date="2016" name="Genome Announc.">
        <title>Complete genome sequence of Alkaliphilus metalliredigens strain QYMF, an alkaliphilic and metal-reducing bacterium isolated from borax-contaminated leachate ponds.</title>
        <authorList>
            <person name="Hwang C."/>
            <person name="Copeland A."/>
            <person name="Lucas S."/>
            <person name="Lapidus A."/>
            <person name="Barry K."/>
            <person name="Detter J.C."/>
            <person name="Glavina Del Rio T."/>
            <person name="Hammon N."/>
            <person name="Israni S."/>
            <person name="Dalin E."/>
            <person name="Tice H."/>
            <person name="Pitluck S."/>
            <person name="Chertkov O."/>
            <person name="Brettin T."/>
            <person name="Bruce D."/>
            <person name="Han C."/>
            <person name="Schmutz J."/>
            <person name="Larimer F."/>
            <person name="Land M.L."/>
            <person name="Hauser L."/>
            <person name="Kyrpides N."/>
            <person name="Mikhailova N."/>
            <person name="Ye Q."/>
            <person name="Zhou J."/>
            <person name="Richardson P."/>
            <person name="Fields M.W."/>
        </authorList>
    </citation>
    <scope>NUCLEOTIDE SEQUENCE [LARGE SCALE GENOMIC DNA]</scope>
    <source>
        <strain evidence="3">QYMF</strain>
    </source>
</reference>
<accession>A6TSW5</accession>
<dbReference type="OrthoDB" id="9794382at2"/>
<dbReference type="Gene3D" id="2.30.30.40">
    <property type="entry name" value="SH3 Domains"/>
    <property type="match status" value="1"/>
</dbReference>
<protein>
    <submittedName>
        <fullName evidence="2">Putative CheW protein</fullName>
    </submittedName>
</protein>
<dbReference type="SUPFAM" id="SSF50341">
    <property type="entry name" value="CheW-like"/>
    <property type="match status" value="1"/>
</dbReference>
<name>A6TSW5_ALKMQ</name>
<evidence type="ECO:0000313" key="2">
    <source>
        <dbReference type="EMBL" id="ABR49283.1"/>
    </source>
</evidence>
<evidence type="ECO:0000259" key="1">
    <source>
        <dbReference type="PROSITE" id="PS50851"/>
    </source>
</evidence>